<proteinExistence type="predicted"/>
<dbReference type="EMBL" id="JAHXZJ010002237">
    <property type="protein sequence ID" value="KAH0547323.1"/>
    <property type="molecule type" value="Genomic_DNA"/>
</dbReference>
<gene>
    <name evidence="2" type="ORF">KQX54_018682</name>
</gene>
<organism evidence="2 3">
    <name type="scientific">Cotesia glomerata</name>
    <name type="common">Lepidopteran parasitic wasp</name>
    <name type="synonym">Apanteles glomeratus</name>
    <dbReference type="NCBI Taxonomy" id="32391"/>
    <lineage>
        <taxon>Eukaryota</taxon>
        <taxon>Metazoa</taxon>
        <taxon>Ecdysozoa</taxon>
        <taxon>Arthropoda</taxon>
        <taxon>Hexapoda</taxon>
        <taxon>Insecta</taxon>
        <taxon>Pterygota</taxon>
        <taxon>Neoptera</taxon>
        <taxon>Endopterygota</taxon>
        <taxon>Hymenoptera</taxon>
        <taxon>Apocrita</taxon>
        <taxon>Ichneumonoidea</taxon>
        <taxon>Braconidae</taxon>
        <taxon>Microgastrinae</taxon>
        <taxon>Cotesia</taxon>
    </lineage>
</organism>
<evidence type="ECO:0000313" key="2">
    <source>
        <dbReference type="EMBL" id="KAH0547323.1"/>
    </source>
</evidence>
<keyword evidence="3" id="KW-1185">Reference proteome</keyword>
<dbReference type="AlphaFoldDB" id="A0AAV7ID85"/>
<protein>
    <submittedName>
        <fullName evidence="2">Uncharacterized protein</fullName>
    </submittedName>
</protein>
<reference evidence="2 3" key="1">
    <citation type="journal article" date="2021" name="J. Hered.">
        <title>A chromosome-level genome assembly of the parasitoid wasp, Cotesia glomerata (Hymenoptera: Braconidae).</title>
        <authorList>
            <person name="Pinto B.J."/>
            <person name="Weis J.J."/>
            <person name="Gamble T."/>
            <person name="Ode P.J."/>
            <person name="Paul R."/>
            <person name="Zaspel J.M."/>
        </authorList>
    </citation>
    <scope>NUCLEOTIDE SEQUENCE [LARGE SCALE GENOMIC DNA]</scope>
    <source>
        <strain evidence="2">CgM1</strain>
    </source>
</reference>
<accession>A0AAV7ID85</accession>
<sequence>MGPDTQNGFFHNFYCHEYTLELGKRVGAVLGWPKGVGGIIAVVLMASEYFGTATLHSAPDSSGPGDWYLTTTTPKFLILPHLDASETEQENGGSSFGSSTSWTIN</sequence>
<dbReference type="Proteomes" id="UP000826195">
    <property type="component" value="Unassembled WGS sequence"/>
</dbReference>
<evidence type="ECO:0000256" key="1">
    <source>
        <dbReference type="SAM" id="MobiDB-lite"/>
    </source>
</evidence>
<feature type="compositionally biased region" description="Low complexity" evidence="1">
    <location>
        <begin position="92"/>
        <end position="105"/>
    </location>
</feature>
<evidence type="ECO:0000313" key="3">
    <source>
        <dbReference type="Proteomes" id="UP000826195"/>
    </source>
</evidence>
<feature type="region of interest" description="Disordered" evidence="1">
    <location>
        <begin position="85"/>
        <end position="105"/>
    </location>
</feature>
<name>A0AAV7ID85_COTGL</name>
<comment type="caution">
    <text evidence="2">The sequence shown here is derived from an EMBL/GenBank/DDBJ whole genome shotgun (WGS) entry which is preliminary data.</text>
</comment>